<gene>
    <name evidence="8" type="ORF">EDD65_10952</name>
</gene>
<dbReference type="OrthoDB" id="14196at2"/>
<dbReference type="Gene3D" id="3.10.50.40">
    <property type="match status" value="1"/>
</dbReference>
<accession>A0A4V2UTW4</accession>
<reference evidence="8 9" key="1">
    <citation type="submission" date="2019-03" db="EMBL/GenBank/DDBJ databases">
        <title>Genomic Encyclopedia of Type Strains, Phase IV (KMG-IV): sequencing the most valuable type-strain genomes for metagenomic binning, comparative biology and taxonomic classification.</title>
        <authorList>
            <person name="Goeker M."/>
        </authorList>
    </citation>
    <scope>NUCLEOTIDE SEQUENCE [LARGE SCALE GENOMIC DNA]</scope>
    <source>
        <strain evidence="8 9">DSM 26752</strain>
    </source>
</reference>
<dbReference type="EMBL" id="SMAE01000009">
    <property type="protein sequence ID" value="TCS88010.1"/>
    <property type="molecule type" value="Genomic_DNA"/>
</dbReference>
<keyword evidence="3" id="KW-0732">Signal</keyword>
<proteinExistence type="predicted"/>
<dbReference type="PANTHER" id="PTHR47245:SF1">
    <property type="entry name" value="FOLDASE PROTEIN PRSA"/>
    <property type="match status" value="1"/>
</dbReference>
<dbReference type="GO" id="GO:0003755">
    <property type="term" value="F:peptidyl-prolyl cis-trans isomerase activity"/>
    <property type="evidence" value="ECO:0007669"/>
    <property type="project" value="UniProtKB-KW"/>
</dbReference>
<dbReference type="Pfam" id="PF00639">
    <property type="entry name" value="Rotamase"/>
    <property type="match status" value="1"/>
</dbReference>
<evidence type="ECO:0000313" key="8">
    <source>
        <dbReference type="EMBL" id="TCS88010.1"/>
    </source>
</evidence>
<dbReference type="PANTHER" id="PTHR47245">
    <property type="entry name" value="PEPTIDYLPROLYL ISOMERASE"/>
    <property type="match status" value="1"/>
</dbReference>
<dbReference type="EC" id="5.2.1.8" evidence="2"/>
<evidence type="ECO:0000313" key="9">
    <source>
        <dbReference type="Proteomes" id="UP000294567"/>
    </source>
</evidence>
<dbReference type="InterPro" id="IPR050245">
    <property type="entry name" value="PrsA_foldase"/>
</dbReference>
<dbReference type="Proteomes" id="UP000294567">
    <property type="component" value="Unassembled WGS sequence"/>
</dbReference>
<evidence type="ECO:0000256" key="1">
    <source>
        <dbReference type="ARBA" id="ARBA00000971"/>
    </source>
</evidence>
<comment type="catalytic activity">
    <reaction evidence="1">
        <text>[protein]-peptidylproline (omega=180) = [protein]-peptidylproline (omega=0)</text>
        <dbReference type="Rhea" id="RHEA:16237"/>
        <dbReference type="Rhea" id="RHEA-COMP:10747"/>
        <dbReference type="Rhea" id="RHEA-COMP:10748"/>
        <dbReference type="ChEBI" id="CHEBI:83833"/>
        <dbReference type="ChEBI" id="CHEBI:83834"/>
        <dbReference type="EC" id="5.2.1.8"/>
    </reaction>
</comment>
<dbReference type="RefSeq" id="WP_132028288.1">
    <property type="nucleotide sequence ID" value="NZ_CP068564.1"/>
</dbReference>
<evidence type="ECO:0000259" key="7">
    <source>
        <dbReference type="PROSITE" id="PS50198"/>
    </source>
</evidence>
<dbReference type="SUPFAM" id="SSF54534">
    <property type="entry name" value="FKBP-like"/>
    <property type="match status" value="1"/>
</dbReference>
<evidence type="ECO:0000256" key="5">
    <source>
        <dbReference type="ARBA" id="ARBA00023235"/>
    </source>
</evidence>
<dbReference type="PROSITE" id="PS51257">
    <property type="entry name" value="PROKAR_LIPOPROTEIN"/>
    <property type="match status" value="1"/>
</dbReference>
<keyword evidence="4 6" id="KW-0697">Rotamase</keyword>
<keyword evidence="9" id="KW-1185">Reference proteome</keyword>
<dbReference type="InterPro" id="IPR027304">
    <property type="entry name" value="Trigger_fact/SurA_dom_sf"/>
</dbReference>
<dbReference type="InterPro" id="IPR046357">
    <property type="entry name" value="PPIase_dom_sf"/>
</dbReference>
<evidence type="ECO:0000256" key="3">
    <source>
        <dbReference type="ARBA" id="ARBA00022729"/>
    </source>
</evidence>
<dbReference type="InterPro" id="IPR000297">
    <property type="entry name" value="PPIase_PpiC"/>
</dbReference>
<dbReference type="Gene3D" id="1.10.4030.10">
    <property type="entry name" value="Porin chaperone SurA, peptide-binding domain"/>
    <property type="match status" value="1"/>
</dbReference>
<protein>
    <recommendedName>
        <fullName evidence="2">peptidylprolyl isomerase</fullName>
        <ecNumber evidence="2">5.2.1.8</ecNumber>
    </recommendedName>
</protein>
<comment type="caution">
    <text evidence="8">The sequence shown here is derived from an EMBL/GenBank/DDBJ whole genome shotgun (WGS) entry which is preliminary data.</text>
</comment>
<feature type="domain" description="PpiC" evidence="7">
    <location>
        <begin position="180"/>
        <end position="270"/>
    </location>
</feature>
<organism evidence="8 9">
    <name type="scientific">Keratinibaculum paraultunense</name>
    <dbReference type="NCBI Taxonomy" id="1278232"/>
    <lineage>
        <taxon>Bacteria</taxon>
        <taxon>Bacillati</taxon>
        <taxon>Bacillota</taxon>
        <taxon>Tissierellia</taxon>
        <taxon>Tissierellales</taxon>
        <taxon>Tepidimicrobiaceae</taxon>
        <taxon>Keratinibaculum</taxon>
    </lineage>
</organism>
<keyword evidence="5 6" id="KW-0413">Isomerase</keyword>
<dbReference type="SUPFAM" id="SSF109998">
    <property type="entry name" value="Triger factor/SurA peptide-binding domain-like"/>
    <property type="match status" value="1"/>
</dbReference>
<sequence>MFKFRKNILMIFVIVSIISLALSGCTKKEKGIVAKVNGDVITQEEFDIEFEIYKTMYKKQFGEDALAQEAEGNKTMEELLKENILEKLIIEKLILKEIKDMNITVTEEEVEKHLEDFINSLGGKEKYEEFLKKNGFSQKFVEDNIRKELLYEKHRENFMNQIELSEKELKDYYEKNKDSLIKVRVSHILVPTEEEGKKVLERLSKGEDFHSLAATESIDSNSAVKGGDLGYFTKGSMAKEFEEVAFSLEVGEISDLVKTELGYHIILLEDKIDTYEDLKEDIIPLLKNQKYIEKISKLRDKAKVKIYID</sequence>
<name>A0A4V2UTW4_9FIRM</name>
<evidence type="ECO:0000256" key="6">
    <source>
        <dbReference type="PROSITE-ProRule" id="PRU00278"/>
    </source>
</evidence>
<dbReference type="AlphaFoldDB" id="A0A4V2UTW4"/>
<evidence type="ECO:0000256" key="4">
    <source>
        <dbReference type="ARBA" id="ARBA00023110"/>
    </source>
</evidence>
<dbReference type="Pfam" id="PF13624">
    <property type="entry name" value="SurA_N_3"/>
    <property type="match status" value="1"/>
</dbReference>
<evidence type="ECO:0000256" key="2">
    <source>
        <dbReference type="ARBA" id="ARBA00013194"/>
    </source>
</evidence>
<dbReference type="PROSITE" id="PS50198">
    <property type="entry name" value="PPIC_PPIASE_2"/>
    <property type="match status" value="1"/>
</dbReference>